<dbReference type="OrthoDB" id="10420972at2759"/>
<evidence type="ECO:0000313" key="2">
    <source>
        <dbReference type="EMBL" id="CAC5389556.1"/>
    </source>
</evidence>
<organism evidence="2 3">
    <name type="scientific">Mytilus coruscus</name>
    <name type="common">Sea mussel</name>
    <dbReference type="NCBI Taxonomy" id="42192"/>
    <lineage>
        <taxon>Eukaryota</taxon>
        <taxon>Metazoa</taxon>
        <taxon>Spiralia</taxon>
        <taxon>Lophotrochozoa</taxon>
        <taxon>Mollusca</taxon>
        <taxon>Bivalvia</taxon>
        <taxon>Autobranchia</taxon>
        <taxon>Pteriomorphia</taxon>
        <taxon>Mytilida</taxon>
        <taxon>Mytiloidea</taxon>
        <taxon>Mytilidae</taxon>
        <taxon>Mytilinae</taxon>
        <taxon>Mytilus</taxon>
    </lineage>
</organism>
<feature type="region of interest" description="Disordered" evidence="1">
    <location>
        <begin position="109"/>
        <end position="175"/>
    </location>
</feature>
<name>A0A6J8C1V3_MYTCO</name>
<accession>A0A6J8C1V3</accession>
<feature type="compositionally biased region" description="Acidic residues" evidence="1">
    <location>
        <begin position="133"/>
        <end position="146"/>
    </location>
</feature>
<dbReference type="Proteomes" id="UP000507470">
    <property type="component" value="Unassembled WGS sequence"/>
</dbReference>
<gene>
    <name evidence="2" type="ORF">MCOR_24711</name>
</gene>
<keyword evidence="3" id="KW-1185">Reference proteome</keyword>
<dbReference type="EMBL" id="CACVKT020004351">
    <property type="protein sequence ID" value="CAC5389556.1"/>
    <property type="molecule type" value="Genomic_DNA"/>
</dbReference>
<proteinExistence type="predicted"/>
<evidence type="ECO:0000256" key="1">
    <source>
        <dbReference type="SAM" id="MobiDB-lite"/>
    </source>
</evidence>
<feature type="compositionally biased region" description="Polar residues" evidence="1">
    <location>
        <begin position="111"/>
        <end position="123"/>
    </location>
</feature>
<sequence length="175" mass="20273">MDSNNDNSEEIYTVSNDQELASIIQNSDEHCTIIIVDENHNFKFTDSVVNNISETHINRSFNLNEEQNTEHVYANVQILYPTTSSTCSNKFQTSRNAEDFDTIEQIDEVSSHQGEGNVNKTTGEQNVEKTEEQNEETTEEQNEETSCDTNANDDTMRSRKRKRQSELWKQNLRKR</sequence>
<evidence type="ECO:0000313" key="3">
    <source>
        <dbReference type="Proteomes" id="UP000507470"/>
    </source>
</evidence>
<protein>
    <submittedName>
        <fullName evidence="2">Uncharacterized protein</fullName>
    </submittedName>
</protein>
<reference evidence="2 3" key="1">
    <citation type="submission" date="2020-06" db="EMBL/GenBank/DDBJ databases">
        <authorList>
            <person name="Li R."/>
            <person name="Bekaert M."/>
        </authorList>
    </citation>
    <scope>NUCLEOTIDE SEQUENCE [LARGE SCALE GENOMIC DNA]</scope>
    <source>
        <strain evidence="3">wild</strain>
    </source>
</reference>
<dbReference type="AlphaFoldDB" id="A0A6J8C1V3"/>